<name>A0A7C3ZNV0_9CYAN</name>
<dbReference type="PANTHER" id="PTHR10098">
    <property type="entry name" value="RAPSYN-RELATED"/>
    <property type="match status" value="1"/>
</dbReference>
<gene>
    <name evidence="1" type="ORF">ENR15_24355</name>
</gene>
<dbReference type="SUPFAM" id="SSF48452">
    <property type="entry name" value="TPR-like"/>
    <property type="match status" value="1"/>
</dbReference>
<organism evidence="1">
    <name type="scientific">Planktothricoides sp. SpSt-374</name>
    <dbReference type="NCBI Taxonomy" id="2282167"/>
    <lineage>
        <taxon>Bacteria</taxon>
        <taxon>Bacillati</taxon>
        <taxon>Cyanobacteriota</taxon>
        <taxon>Cyanophyceae</taxon>
        <taxon>Oscillatoriophycideae</taxon>
        <taxon>Oscillatoriales</taxon>
        <taxon>Oscillatoriaceae</taxon>
        <taxon>Planktothricoides</taxon>
    </lineage>
</organism>
<dbReference type="InterPro" id="IPR011990">
    <property type="entry name" value="TPR-like_helical_dom_sf"/>
</dbReference>
<accession>A0A7C3ZNV0</accession>
<dbReference type="PANTHER" id="PTHR10098:SF108">
    <property type="entry name" value="TETRATRICOPEPTIDE REPEAT PROTEIN 28"/>
    <property type="match status" value="1"/>
</dbReference>
<dbReference type="AlphaFoldDB" id="A0A7C3ZNV0"/>
<reference evidence="1" key="1">
    <citation type="journal article" date="2020" name="mSystems">
        <title>Genome- and Community-Level Interaction Insights into Carbon Utilization and Element Cycling Functions of Hydrothermarchaeota in Hydrothermal Sediment.</title>
        <authorList>
            <person name="Zhou Z."/>
            <person name="Liu Y."/>
            <person name="Xu W."/>
            <person name="Pan J."/>
            <person name="Luo Z.H."/>
            <person name="Li M."/>
        </authorList>
    </citation>
    <scope>NUCLEOTIDE SEQUENCE [LARGE SCALE GENOMIC DNA]</scope>
    <source>
        <strain evidence="1">SpSt-374</strain>
    </source>
</reference>
<dbReference type="Gene3D" id="1.25.40.10">
    <property type="entry name" value="Tetratricopeptide repeat domain"/>
    <property type="match status" value="2"/>
</dbReference>
<dbReference type="EMBL" id="DSPX01000253">
    <property type="protein sequence ID" value="HGG03682.1"/>
    <property type="molecule type" value="Genomic_DNA"/>
</dbReference>
<sequence length="443" mass="48728">MAILGRIEVLEAQSHHEAAELGNAYLSLGNLYRDVISSGGSSGECLEVAIAAYERVLQLLDREPPSPQMEANVNLWADLGNDVGNFYWMLSRFRANDVDKISCLDLSAKTYEKALDKVKLNNRFSAQGTIENNLGTVFGELARYREPVANLERSIAAYKEALLIRQAELETAILSPSGTPEMHHSAAKAYAATQNNLGTAYWNLAQHGEPVAHLQAAIAAYKEALEFYQPKEQPLDYGMIHNNLGTAYWNLSQYEETKENLLLAIGAYQVALMYRTAKVAPSQSAATHNNLGTAYSHLAKISQDEPALRLQFFAEAVAAYTNAIDIAATIHQSATNGKTLPPLAFDIFAAHNNLGLAHYHLATETPEDSLDKPSRQSHLEAALHHHVQAYTGWSEQKSEFSKTAFGYLLQTIRGFYSQLGIQGQSRALSGVPGHLLPEIMSRL</sequence>
<comment type="caution">
    <text evidence="1">The sequence shown here is derived from an EMBL/GenBank/DDBJ whole genome shotgun (WGS) entry which is preliminary data.</text>
</comment>
<evidence type="ECO:0000313" key="1">
    <source>
        <dbReference type="EMBL" id="HGG03682.1"/>
    </source>
</evidence>
<proteinExistence type="predicted"/>
<protein>
    <submittedName>
        <fullName evidence="1">Tetratricopeptide repeat protein</fullName>
    </submittedName>
</protein>